<dbReference type="InterPro" id="IPR023296">
    <property type="entry name" value="Glyco_hydro_beta-prop_sf"/>
</dbReference>
<dbReference type="Gene3D" id="2.60.40.10">
    <property type="entry name" value="Immunoglobulins"/>
    <property type="match status" value="1"/>
</dbReference>
<reference evidence="6 7" key="1">
    <citation type="submission" date="2019-03" db="EMBL/GenBank/DDBJ databases">
        <title>Single cell metagenomics reveals metabolic interactions within the superorganism composed of flagellate Streblomastix strix and complex community of Bacteroidetes bacteria on its surface.</title>
        <authorList>
            <person name="Treitli S.C."/>
            <person name="Kolisko M."/>
            <person name="Husnik F."/>
            <person name="Keeling P."/>
            <person name="Hampl V."/>
        </authorList>
    </citation>
    <scope>NUCLEOTIDE SEQUENCE [LARGE SCALE GENOMIC DNA]</scope>
    <source>
        <strain evidence="6">St1</strain>
    </source>
</reference>
<dbReference type="InterPro" id="IPR051795">
    <property type="entry name" value="Glycosyl_Hydrlase_43"/>
</dbReference>
<dbReference type="InterPro" id="IPR006710">
    <property type="entry name" value="Glyco_hydro_43"/>
</dbReference>
<sequence>MITLTYQMRLRIKPAMTSFFIVSLFCFLNSQAQSIVSNPMDLNYRFQFEDPAYREAADPVCEYFKGKYYLFASHSGGYWSSPDLKAWKYIPCQSITELNNYAPSILVRNDSLYYIASGSDLYRTANPDKDEWERIPMQLKHLGPKNDAYHDPDLFQDDDGKVYLYWGCHDKNPIEGLELDPFKGFAPVGEPVTLITHNQDKYGWEVQGENNETGKSGWNEGPALLKHKGKYYLQYASPGTQFRIYADGVYVSDSPLGPYTYMNNSPFSFKSGGFIGGAGHGHTFKDKYGNYWHVATMKISQRHMFERRLGLFPVYITEDGRFGEHTVWTDYPFRIPDKKIDFQQDDLSAGWNLLSYDKPVLSSSFQLEFLPAYAVNEQVENWWSAQTGNPGEWLQVDLKKKLEVCAIQVNFADQDFTIHAPHPLFAYQYKIEASDDGSKWKAIVDKTHNTKDAVHELIVLKKAVKTRYLRIINTKELPGKFSLSGFRVFGTGKGDLPQAVTGIKIQRNPNDARRFSLTWDKQKHADGYILNVADASGRLIHSIMVHDNHYEGGWFSRDTQYTFTIHAFNENGLSLLINAQTKVACIGASITEGARIENPKENSYPGQLQSLLGPNYQVNNFGVSGTTMLKKGNFPYWKTEAYQKALQSNPDIVFIDLGGNDAKAINRPFYDELEQDCRDMIRTFKGLPTHPRVIVLLPTAFFVTDTAGIYDPISKNEVAPRLQKAASAEGVEMVDMHPLLVDRPDLIPDKIHPEEKGSEIMAKRLFQQITFQTGETFPLAQKYDSYKGLAMAGYQGWFSCPGDGSDRDWYHWWGRDGSFRPGSCKIDMWPDVSEYDKTYKTDFVFADGSPAYVMSEWDESTVETHFRWMREYGIDGVFVQRFVSEIKRPKSYNQLNKVWKSAITAANANNRAISIMYDLSGMVPGDEQLVLMDMDAIAKQYDIKDRIDNPSYLHHNGKPLVAVWGIGFNDNRKYGFKEAEIIIDALIERGFSILIGVPTHWRLLESDTMADPELHRLIKKCDIVMPWFVGRYNEETFPKYEGLVKEDLKWCKENNVDYAPLAFPGFSWVNMAKDSKPIPRNRGSFYWKQLSSHIDQGAEMLYLAMFDEIDEGTAIFKCATKVPVGDSYFLPLDADLGSDYYLKLAGKAAKMLKK</sequence>
<keyword evidence="2 6" id="KW-0378">Hydrolase</keyword>
<dbReference type="Gene3D" id="2.60.120.260">
    <property type="entry name" value="Galactose-binding domain-like"/>
    <property type="match status" value="1"/>
</dbReference>
<dbReference type="EMBL" id="SNRX01000003">
    <property type="protein sequence ID" value="KAA6303055.1"/>
    <property type="molecule type" value="Genomic_DNA"/>
</dbReference>
<evidence type="ECO:0000313" key="6">
    <source>
        <dbReference type="EMBL" id="KAA6303055.1"/>
    </source>
</evidence>
<dbReference type="EC" id="3.1.1.72" evidence="6"/>
<comment type="caution">
    <text evidence="6">The sequence shown here is derived from an EMBL/GenBank/DDBJ whole genome shotgun (WGS) entry which is preliminary data.</text>
</comment>
<evidence type="ECO:0000313" key="7">
    <source>
        <dbReference type="Proteomes" id="UP000324575"/>
    </source>
</evidence>
<dbReference type="Gene3D" id="3.40.50.1110">
    <property type="entry name" value="SGNH hydrolase"/>
    <property type="match status" value="1"/>
</dbReference>
<evidence type="ECO:0000256" key="4">
    <source>
        <dbReference type="SAM" id="SignalP"/>
    </source>
</evidence>
<dbReference type="SUPFAM" id="SSF49785">
    <property type="entry name" value="Galactose-binding domain-like"/>
    <property type="match status" value="1"/>
</dbReference>
<dbReference type="AlphaFoldDB" id="A0A5M8P3K2"/>
<evidence type="ECO:0000256" key="3">
    <source>
        <dbReference type="ARBA" id="ARBA00023295"/>
    </source>
</evidence>
<dbReference type="Pfam" id="PF13472">
    <property type="entry name" value="Lipase_GDSL_2"/>
    <property type="match status" value="1"/>
</dbReference>
<dbReference type="GO" id="GO:0004553">
    <property type="term" value="F:hydrolase activity, hydrolyzing O-glycosyl compounds"/>
    <property type="evidence" value="ECO:0007669"/>
    <property type="project" value="InterPro"/>
</dbReference>
<feature type="chain" id="PRO_5024335039" evidence="4">
    <location>
        <begin position="33"/>
        <end position="1154"/>
    </location>
</feature>
<keyword evidence="3" id="KW-0326">Glycosidase</keyword>
<dbReference type="SUPFAM" id="SSF52266">
    <property type="entry name" value="SGNH hydrolase"/>
    <property type="match status" value="1"/>
</dbReference>
<dbReference type="Proteomes" id="UP000324575">
    <property type="component" value="Unassembled WGS sequence"/>
</dbReference>
<dbReference type="GO" id="GO:0005975">
    <property type="term" value="P:carbohydrate metabolic process"/>
    <property type="evidence" value="ECO:0007669"/>
    <property type="project" value="InterPro"/>
</dbReference>
<organism evidence="6 7">
    <name type="scientific">Candidatus Ordinivivax streblomastigis</name>
    <dbReference type="NCBI Taxonomy" id="2540710"/>
    <lineage>
        <taxon>Bacteria</taxon>
        <taxon>Pseudomonadati</taxon>
        <taxon>Bacteroidota</taxon>
        <taxon>Bacteroidia</taxon>
        <taxon>Bacteroidales</taxon>
        <taxon>Candidatus Ordinivivax</taxon>
    </lineage>
</organism>
<dbReference type="InterPro" id="IPR036514">
    <property type="entry name" value="SGNH_hydro_sf"/>
</dbReference>
<feature type="domain" description="F5/8 type C" evidence="5">
    <location>
        <begin position="342"/>
        <end position="491"/>
    </location>
</feature>
<dbReference type="CDD" id="cd11576">
    <property type="entry name" value="GH99_GH71_like_2"/>
    <property type="match status" value="1"/>
</dbReference>
<gene>
    <name evidence="6" type="ORF">EZS26_000658</name>
</gene>
<dbReference type="Pfam" id="PF00754">
    <property type="entry name" value="F5_F8_type_C"/>
    <property type="match status" value="1"/>
</dbReference>
<comment type="similarity">
    <text evidence="1">Belongs to the glycosyl hydrolase 43 family.</text>
</comment>
<feature type="signal peptide" evidence="4">
    <location>
        <begin position="1"/>
        <end position="32"/>
    </location>
</feature>
<dbReference type="GO" id="GO:0046555">
    <property type="term" value="F:acetylxylan esterase activity"/>
    <property type="evidence" value="ECO:0007669"/>
    <property type="project" value="UniProtKB-EC"/>
</dbReference>
<accession>A0A5M8P3K2</accession>
<protein>
    <submittedName>
        <fullName evidence="6">Acetylxylan esterase</fullName>
        <ecNumber evidence="6">3.1.1.72</ecNumber>
    </submittedName>
</protein>
<dbReference type="Gene3D" id="2.115.10.20">
    <property type="entry name" value="Glycosyl hydrolase domain, family 43"/>
    <property type="match status" value="1"/>
</dbReference>
<name>A0A5M8P3K2_9BACT</name>
<dbReference type="Gene3D" id="3.20.20.80">
    <property type="entry name" value="Glycosidases"/>
    <property type="match status" value="1"/>
</dbReference>
<dbReference type="CDD" id="cd08982">
    <property type="entry name" value="GH43-like"/>
    <property type="match status" value="1"/>
</dbReference>
<dbReference type="InterPro" id="IPR013783">
    <property type="entry name" value="Ig-like_fold"/>
</dbReference>
<dbReference type="PROSITE" id="PS50022">
    <property type="entry name" value="FA58C_3"/>
    <property type="match status" value="1"/>
</dbReference>
<proteinExistence type="inferred from homology"/>
<dbReference type="Pfam" id="PF04616">
    <property type="entry name" value="Glyco_hydro_43"/>
    <property type="match status" value="1"/>
</dbReference>
<evidence type="ECO:0000259" key="5">
    <source>
        <dbReference type="PROSITE" id="PS50022"/>
    </source>
</evidence>
<dbReference type="InterPro" id="IPR008979">
    <property type="entry name" value="Galactose-bd-like_sf"/>
</dbReference>
<evidence type="ECO:0000256" key="1">
    <source>
        <dbReference type="ARBA" id="ARBA00009865"/>
    </source>
</evidence>
<evidence type="ECO:0000256" key="2">
    <source>
        <dbReference type="ARBA" id="ARBA00022801"/>
    </source>
</evidence>
<dbReference type="InterPro" id="IPR013830">
    <property type="entry name" value="SGNH_hydro"/>
</dbReference>
<dbReference type="InterPro" id="IPR000421">
    <property type="entry name" value="FA58C"/>
</dbReference>
<dbReference type="PANTHER" id="PTHR42812:SF12">
    <property type="entry name" value="BETA-XYLOSIDASE-RELATED"/>
    <property type="match status" value="1"/>
</dbReference>
<dbReference type="SUPFAM" id="SSF75005">
    <property type="entry name" value="Arabinanase/levansucrase/invertase"/>
    <property type="match status" value="1"/>
</dbReference>
<dbReference type="PANTHER" id="PTHR42812">
    <property type="entry name" value="BETA-XYLOSIDASE"/>
    <property type="match status" value="1"/>
</dbReference>
<keyword evidence="4" id="KW-0732">Signal</keyword>